<evidence type="ECO:0000313" key="9">
    <source>
        <dbReference type="Proteomes" id="UP000676194"/>
    </source>
</evidence>
<gene>
    <name evidence="8" type="ORF">KIH39_07605</name>
</gene>
<keyword evidence="4" id="KW-0067">ATP-binding</keyword>
<dbReference type="AlphaFoldDB" id="A0A8E6B8C5"/>
<keyword evidence="9" id="KW-1185">Reference proteome</keyword>
<dbReference type="PROSITE" id="PS51085">
    <property type="entry name" value="2FE2S_FER_2"/>
    <property type="match status" value="1"/>
</dbReference>
<dbReference type="InterPro" id="IPR011009">
    <property type="entry name" value="Kinase-like_dom_sf"/>
</dbReference>
<dbReference type="GO" id="GO:0005524">
    <property type="term" value="F:ATP binding"/>
    <property type="evidence" value="ECO:0007669"/>
    <property type="project" value="UniProtKB-KW"/>
</dbReference>
<keyword evidence="1" id="KW-0808">Transferase</keyword>
<dbReference type="GO" id="GO:0004674">
    <property type="term" value="F:protein serine/threonine kinase activity"/>
    <property type="evidence" value="ECO:0007669"/>
    <property type="project" value="TreeGrafter"/>
</dbReference>
<dbReference type="PROSITE" id="PS00108">
    <property type="entry name" value="PROTEIN_KINASE_ST"/>
    <property type="match status" value="1"/>
</dbReference>
<organism evidence="8 9">
    <name type="scientific">Telmatocola sphagniphila</name>
    <dbReference type="NCBI Taxonomy" id="1123043"/>
    <lineage>
        <taxon>Bacteria</taxon>
        <taxon>Pseudomonadati</taxon>
        <taxon>Planctomycetota</taxon>
        <taxon>Planctomycetia</taxon>
        <taxon>Gemmatales</taxon>
        <taxon>Gemmataceae</taxon>
    </lineage>
</organism>
<dbReference type="InterPro" id="IPR036010">
    <property type="entry name" value="2Fe-2S_ferredoxin-like_sf"/>
</dbReference>
<dbReference type="PROSITE" id="PS50011">
    <property type="entry name" value="PROTEIN_KINASE_DOM"/>
    <property type="match status" value="1"/>
</dbReference>
<dbReference type="CDD" id="cd00207">
    <property type="entry name" value="fer2"/>
    <property type="match status" value="1"/>
</dbReference>
<dbReference type="GO" id="GO:0051536">
    <property type="term" value="F:iron-sulfur cluster binding"/>
    <property type="evidence" value="ECO:0007669"/>
    <property type="project" value="InterPro"/>
</dbReference>
<dbReference type="SMART" id="SM00220">
    <property type="entry name" value="S_TKc"/>
    <property type="match status" value="1"/>
</dbReference>
<name>A0A8E6B8C5_9BACT</name>
<keyword evidence="3 8" id="KW-0418">Kinase</keyword>
<feature type="domain" description="2Fe-2S ferredoxin-type" evidence="7">
    <location>
        <begin position="2"/>
        <end position="98"/>
    </location>
</feature>
<evidence type="ECO:0000259" key="7">
    <source>
        <dbReference type="PROSITE" id="PS51085"/>
    </source>
</evidence>
<proteinExistence type="predicted"/>
<feature type="compositionally biased region" description="Polar residues" evidence="5">
    <location>
        <begin position="212"/>
        <end position="227"/>
    </location>
</feature>
<dbReference type="Gene3D" id="3.10.20.30">
    <property type="match status" value="1"/>
</dbReference>
<dbReference type="PANTHER" id="PTHR43289:SF34">
    <property type="entry name" value="SERINE_THREONINE-PROTEIN KINASE YBDM-RELATED"/>
    <property type="match status" value="1"/>
</dbReference>
<feature type="region of interest" description="Disordered" evidence="5">
    <location>
        <begin position="208"/>
        <end position="227"/>
    </location>
</feature>
<dbReference type="Gene3D" id="3.30.200.20">
    <property type="entry name" value="Phosphorylase Kinase, domain 1"/>
    <property type="match status" value="1"/>
</dbReference>
<evidence type="ECO:0000256" key="3">
    <source>
        <dbReference type="ARBA" id="ARBA00022777"/>
    </source>
</evidence>
<dbReference type="Pfam" id="PF00069">
    <property type="entry name" value="Pkinase"/>
    <property type="match status" value="1"/>
</dbReference>
<dbReference type="RefSeq" id="WP_213498741.1">
    <property type="nucleotide sequence ID" value="NZ_CP074694.1"/>
</dbReference>
<dbReference type="EMBL" id="CP074694">
    <property type="protein sequence ID" value="QVL33763.1"/>
    <property type="molecule type" value="Genomic_DNA"/>
</dbReference>
<dbReference type="CDD" id="cd14014">
    <property type="entry name" value="STKc_PknB_like"/>
    <property type="match status" value="1"/>
</dbReference>
<dbReference type="SUPFAM" id="SSF56112">
    <property type="entry name" value="Protein kinase-like (PK-like)"/>
    <property type="match status" value="1"/>
</dbReference>
<dbReference type="SUPFAM" id="SSF54292">
    <property type="entry name" value="2Fe-2S ferredoxin-like"/>
    <property type="match status" value="1"/>
</dbReference>
<evidence type="ECO:0000256" key="4">
    <source>
        <dbReference type="ARBA" id="ARBA00022840"/>
    </source>
</evidence>
<dbReference type="Proteomes" id="UP000676194">
    <property type="component" value="Chromosome"/>
</dbReference>
<dbReference type="KEGG" id="tsph:KIH39_07605"/>
<dbReference type="PANTHER" id="PTHR43289">
    <property type="entry name" value="MITOGEN-ACTIVATED PROTEIN KINASE KINASE KINASE 20-RELATED"/>
    <property type="match status" value="1"/>
</dbReference>
<dbReference type="InterPro" id="IPR008271">
    <property type="entry name" value="Ser/Thr_kinase_AS"/>
</dbReference>
<dbReference type="InterPro" id="IPR000719">
    <property type="entry name" value="Prot_kinase_dom"/>
</dbReference>
<keyword evidence="2" id="KW-0547">Nucleotide-binding</keyword>
<sequence length="539" mass="58722">MKRLHLKPLGENLLVETGATLLSTLLSRQMNVKMSCGGRGFCSTCRVSIKQGMDQLSPIENRERKTLSLVAGVTSECRLACQSRVEGEGIIVEVPKGMYIERAEDLLSLLGQRAPENILHPIHGSILIPKDKIITRSLLEQSRTLEKEVERMKNRAVGAGESDSQLNSSSISNFRFMATGSGLAPSQGLDSFTSTSILNLTTRMDFSKHASKTGNPSAPSFSMHSSDQKLPTIHSEESTLPPYLTRPERKAVVLEPGATVGKFLLLEEIGKGGVGLVYRALHTKLKSIVAMKFLKPSSPGGTGALLERFGNEARLLAQLNHPNVVRVLDFEDNSALPYVVMEFVDGSSASELLKQQGRLPLAKVLSILSQATRGLMAALHLGIIHRDVKPANILVDKLGIAKLVDLGLAVQMQSDDGTELGKGRGAEGTAGYMSPEQLQDGSSIDHRSDIYSLGVTFYHLLTGRLPFTGSNRNEVFFKHMTATPTAPHEICPDMPVEVSQIILKMMEKHPLDRPQTYEEVLALWDTVAGNAKELVRSAK</sequence>
<evidence type="ECO:0000259" key="6">
    <source>
        <dbReference type="PROSITE" id="PS50011"/>
    </source>
</evidence>
<dbReference type="InterPro" id="IPR012675">
    <property type="entry name" value="Beta-grasp_dom_sf"/>
</dbReference>
<evidence type="ECO:0000256" key="1">
    <source>
        <dbReference type="ARBA" id="ARBA00022679"/>
    </source>
</evidence>
<dbReference type="InterPro" id="IPR001041">
    <property type="entry name" value="2Fe-2S_ferredoxin-type"/>
</dbReference>
<evidence type="ECO:0000256" key="5">
    <source>
        <dbReference type="SAM" id="MobiDB-lite"/>
    </source>
</evidence>
<accession>A0A8E6B8C5</accession>
<evidence type="ECO:0000256" key="2">
    <source>
        <dbReference type="ARBA" id="ARBA00022741"/>
    </source>
</evidence>
<protein>
    <submittedName>
        <fullName evidence="8">Protein kinase</fullName>
    </submittedName>
</protein>
<feature type="domain" description="Protein kinase" evidence="6">
    <location>
        <begin position="263"/>
        <end position="525"/>
    </location>
</feature>
<evidence type="ECO:0000313" key="8">
    <source>
        <dbReference type="EMBL" id="QVL33763.1"/>
    </source>
</evidence>
<reference evidence="8" key="1">
    <citation type="submission" date="2021-05" db="EMBL/GenBank/DDBJ databases">
        <title>Complete genome sequence of the cellulolytic planctomycete Telmatocola sphagniphila SP2T and characterization of the first cellulase from planctomycetes.</title>
        <authorList>
            <person name="Rakitin A.L."/>
            <person name="Beletsky A.V."/>
            <person name="Naumoff D.G."/>
            <person name="Kulichevskaya I.S."/>
            <person name="Mardanov A.V."/>
            <person name="Ravin N.V."/>
            <person name="Dedysh S.N."/>
        </authorList>
    </citation>
    <scope>NUCLEOTIDE SEQUENCE</scope>
    <source>
        <strain evidence="8">SP2T</strain>
    </source>
</reference>
<dbReference type="Gene3D" id="1.10.510.10">
    <property type="entry name" value="Transferase(Phosphotransferase) domain 1"/>
    <property type="match status" value="1"/>
</dbReference>
<dbReference type="Pfam" id="PF00111">
    <property type="entry name" value="Fer2"/>
    <property type="match status" value="1"/>
</dbReference>